<accession>A0AAP0WW54</accession>
<evidence type="ECO:0000313" key="4">
    <source>
        <dbReference type="EMBL" id="KAK9278365.1"/>
    </source>
</evidence>
<comment type="caution">
    <text evidence="4">The sequence shown here is derived from an EMBL/GenBank/DDBJ whole genome shotgun (WGS) entry which is preliminary data.</text>
</comment>
<dbReference type="InterPro" id="IPR032675">
    <property type="entry name" value="LRR_dom_sf"/>
</dbReference>
<evidence type="ECO:0000259" key="3">
    <source>
        <dbReference type="Pfam" id="PF23247"/>
    </source>
</evidence>
<dbReference type="PANTHER" id="PTHR33463">
    <property type="entry name" value="NB-ARC DOMAIN-CONTAINING PROTEIN-RELATED"/>
    <property type="match status" value="1"/>
</dbReference>
<dbReference type="Proteomes" id="UP001415857">
    <property type="component" value="Unassembled WGS sequence"/>
</dbReference>
<dbReference type="EMBL" id="JBBPBK010000009">
    <property type="protein sequence ID" value="KAK9278365.1"/>
    <property type="molecule type" value="Genomic_DNA"/>
</dbReference>
<organism evidence="4 5">
    <name type="scientific">Liquidambar formosana</name>
    <name type="common">Formosan gum</name>
    <dbReference type="NCBI Taxonomy" id="63359"/>
    <lineage>
        <taxon>Eukaryota</taxon>
        <taxon>Viridiplantae</taxon>
        <taxon>Streptophyta</taxon>
        <taxon>Embryophyta</taxon>
        <taxon>Tracheophyta</taxon>
        <taxon>Spermatophyta</taxon>
        <taxon>Magnoliopsida</taxon>
        <taxon>eudicotyledons</taxon>
        <taxon>Gunneridae</taxon>
        <taxon>Pentapetalae</taxon>
        <taxon>Saxifragales</taxon>
        <taxon>Altingiaceae</taxon>
        <taxon>Liquidambar</taxon>
    </lineage>
</organism>
<dbReference type="Gene3D" id="3.80.10.10">
    <property type="entry name" value="Ribonuclease Inhibitor"/>
    <property type="match status" value="1"/>
</dbReference>
<protein>
    <recommendedName>
        <fullName evidence="3">Disease resistance protein At4g27190-like leucine-rich repeats domain-containing protein</fullName>
    </recommendedName>
</protein>
<evidence type="ECO:0000256" key="2">
    <source>
        <dbReference type="SAM" id="MobiDB-lite"/>
    </source>
</evidence>
<name>A0AAP0WW54_LIQFO</name>
<feature type="region of interest" description="Disordered" evidence="2">
    <location>
        <begin position="239"/>
        <end position="260"/>
    </location>
</feature>
<keyword evidence="5" id="KW-1185">Reference proteome</keyword>
<keyword evidence="1" id="KW-0611">Plant defense</keyword>
<dbReference type="InterPro" id="IPR057135">
    <property type="entry name" value="At4g27190-like_LRR"/>
</dbReference>
<dbReference type="AlphaFoldDB" id="A0AAP0WW54"/>
<dbReference type="Pfam" id="PF23247">
    <property type="entry name" value="LRR_RPS2"/>
    <property type="match status" value="1"/>
</dbReference>
<feature type="domain" description="Disease resistance protein At4g27190-like leucine-rich repeats" evidence="3">
    <location>
        <begin position="2"/>
        <end position="94"/>
    </location>
</feature>
<gene>
    <name evidence="4" type="ORF">L1049_027930</name>
</gene>
<dbReference type="PANTHER" id="PTHR33463:SF198">
    <property type="entry name" value="RPP4C3"/>
    <property type="match status" value="1"/>
</dbReference>
<evidence type="ECO:0000313" key="5">
    <source>
        <dbReference type="Proteomes" id="UP001415857"/>
    </source>
</evidence>
<dbReference type="SUPFAM" id="SSF52047">
    <property type="entry name" value="RNI-like"/>
    <property type="match status" value="1"/>
</dbReference>
<proteinExistence type="predicted"/>
<dbReference type="InterPro" id="IPR050905">
    <property type="entry name" value="Plant_NBS-LRR"/>
</dbReference>
<sequence>MIDDCASLVEVFEVEGLNVEERDAVLLPMLEDLSLWFLPKLERLLNEKLLFPTCLFRNLKSLDVWSCGNLRNLFSPSMARALVHLKTLEIQNCKMMEEIVVKGENEEADRMNKIVIPQLNRLYLDSLQSLTSFCQSPYAFDLPLLEYVRVYNCPKMKAFSMGNLSTPKLREVMGVWMGDLNNTIQELFKRERKRLEVDQEIGQEEHLVKELEVNQEIEQEEHLVKESEVNQEEHLVKELEVNQEVGQEEHLDNNDDDHEN</sequence>
<reference evidence="4 5" key="1">
    <citation type="journal article" date="2024" name="Plant J.">
        <title>Genome sequences and population genomics reveal climatic adaptation and genomic divergence between two closely related sweetgum species.</title>
        <authorList>
            <person name="Xu W.Q."/>
            <person name="Ren C.Q."/>
            <person name="Zhang X.Y."/>
            <person name="Comes H.P."/>
            <person name="Liu X.H."/>
            <person name="Li Y.G."/>
            <person name="Kettle C.J."/>
            <person name="Jalonen R."/>
            <person name="Gaisberger H."/>
            <person name="Ma Y.Z."/>
            <person name="Qiu Y.X."/>
        </authorList>
    </citation>
    <scope>NUCLEOTIDE SEQUENCE [LARGE SCALE GENOMIC DNA]</scope>
    <source>
        <strain evidence="4">Hangzhou</strain>
    </source>
</reference>
<evidence type="ECO:0000256" key="1">
    <source>
        <dbReference type="ARBA" id="ARBA00022821"/>
    </source>
</evidence>